<dbReference type="Proteomes" id="UP001501666">
    <property type="component" value="Unassembled WGS sequence"/>
</dbReference>
<protein>
    <recommendedName>
        <fullName evidence="4">Fibronectin type-III domain-containing protein</fullName>
    </recommendedName>
</protein>
<dbReference type="EMBL" id="BAAATE010000034">
    <property type="protein sequence ID" value="GAA2691803.1"/>
    <property type="molecule type" value="Genomic_DNA"/>
</dbReference>
<evidence type="ECO:0000313" key="5">
    <source>
        <dbReference type="EMBL" id="GAA2691803.1"/>
    </source>
</evidence>
<dbReference type="InterPro" id="IPR013783">
    <property type="entry name" value="Ig-like_fold"/>
</dbReference>
<sequence length="753" mass="79050">MGVIHQAYTFGHSSSTTTSLTFPAVQAGHRIVVMVAAFNTPSMLTSGYVRHAAADGYDHAHIYSRVATGGETRVDVSVSAGGDGVILFLQVRDDCRDVLFATSGNADSAATTISCDPVNVPAGVGAVFGVFERTGTGAVTPNRWTPAMTENTASPGGFSSTQNTAQFYISPMPPPGMTTITNEMNGAGRAQAAFVGFGVTDVVAPTSPPNLRATNVTDTAVTIAWDAASDDKAVTGYGLYLDGAKKGGDQSALTYTFTGLTKGQTYALSVDARDAAGNRSAKSTISVLAVTDTTPPTTPANLRVAALAHTSATIVWEPSLDDVGLSGYGIYLNGAKKGGDQPDLEHTFTGLARGSSHTAGVDAVDASGNRSPIAAVDFVTLADTLPSAPPGLTATPGVDQITLAWQAATDDLGIARYEILLDGEVTAATSTLGHVIEGLDPASFYQVGVRAVDDGGGRGPLAETEAFTLSADWVPLATPVYRLEGWTGNARDAHGVDWVVEREEGWSSSADVLALDAESDSSDGGFSGPGTYGGRLITLEGTAVAASRREMLAAQERMTSVLYPRQLGTLRVQERERTRQARVRLDSAVEIVDRGSVAFGWVLTVKAPDPRRTAVRPIYREVAVPVLPGSASGEVFLAGDYPWIPARIQVWGPIKDFTITHEQTGLVIRSKPGVSLPADSRYSLDIDLATRQVWAFVPPDVWPEPRPGRGMLGSFPARFALQNGPNTIVLAGQPVAGQTGTPRMVVQAWDAWR</sequence>
<keyword evidence="1" id="KW-0677">Repeat</keyword>
<evidence type="ECO:0000313" key="6">
    <source>
        <dbReference type="Proteomes" id="UP001501666"/>
    </source>
</evidence>
<dbReference type="InterPro" id="IPR003961">
    <property type="entry name" value="FN3_dom"/>
</dbReference>
<keyword evidence="6" id="KW-1185">Reference proteome</keyword>
<dbReference type="SMART" id="SM00060">
    <property type="entry name" value="FN3"/>
    <property type="match status" value="3"/>
</dbReference>
<gene>
    <name evidence="5" type="ORF">GCM10010412_082310</name>
</gene>
<dbReference type="PROSITE" id="PS50853">
    <property type="entry name" value="FN3"/>
    <property type="match status" value="2"/>
</dbReference>
<feature type="domain" description="Fibronectin type-III" evidence="4">
    <location>
        <begin position="298"/>
        <end position="387"/>
    </location>
</feature>
<keyword evidence="3" id="KW-0119">Carbohydrate metabolism</keyword>
<comment type="caution">
    <text evidence="5">The sequence shown here is derived from an EMBL/GenBank/DDBJ whole genome shotgun (WGS) entry which is preliminary data.</text>
</comment>
<dbReference type="PANTHER" id="PTHR46708">
    <property type="entry name" value="TENASCIN"/>
    <property type="match status" value="1"/>
</dbReference>
<dbReference type="Pfam" id="PF00041">
    <property type="entry name" value="fn3"/>
    <property type="match status" value="1"/>
</dbReference>
<dbReference type="CDD" id="cd00063">
    <property type="entry name" value="FN3"/>
    <property type="match status" value="3"/>
</dbReference>
<keyword evidence="3" id="KW-0624">Polysaccharide degradation</keyword>
<evidence type="ECO:0000256" key="1">
    <source>
        <dbReference type="ARBA" id="ARBA00022737"/>
    </source>
</evidence>
<dbReference type="InterPro" id="IPR036116">
    <property type="entry name" value="FN3_sf"/>
</dbReference>
<name>A0ABN3T5B7_9ACTN</name>
<keyword evidence="2" id="KW-0378">Hydrolase</keyword>
<keyword evidence="2" id="KW-0326">Glycosidase</keyword>
<dbReference type="InterPro" id="IPR050991">
    <property type="entry name" value="ECM_Regulatory_Proteins"/>
</dbReference>
<evidence type="ECO:0000256" key="2">
    <source>
        <dbReference type="ARBA" id="ARBA00023295"/>
    </source>
</evidence>
<reference evidence="5 6" key="1">
    <citation type="journal article" date="2019" name="Int. J. Syst. Evol. Microbiol.">
        <title>The Global Catalogue of Microorganisms (GCM) 10K type strain sequencing project: providing services to taxonomists for standard genome sequencing and annotation.</title>
        <authorList>
            <consortium name="The Broad Institute Genomics Platform"/>
            <consortium name="The Broad Institute Genome Sequencing Center for Infectious Disease"/>
            <person name="Wu L."/>
            <person name="Ma J."/>
        </authorList>
    </citation>
    <scope>NUCLEOTIDE SEQUENCE [LARGE SCALE GENOMIC DNA]</scope>
    <source>
        <strain evidence="5 6">JCM 6835</strain>
    </source>
</reference>
<dbReference type="PANTHER" id="PTHR46708:SF2">
    <property type="entry name" value="FIBRONECTIN TYPE-III DOMAIN-CONTAINING PROTEIN"/>
    <property type="match status" value="1"/>
</dbReference>
<dbReference type="SUPFAM" id="SSF49265">
    <property type="entry name" value="Fibronectin type III"/>
    <property type="match status" value="2"/>
</dbReference>
<dbReference type="RefSeq" id="WP_346154457.1">
    <property type="nucleotide sequence ID" value="NZ_BAAATE010000034.1"/>
</dbReference>
<accession>A0ABN3T5B7</accession>
<proteinExistence type="predicted"/>
<organism evidence="5 6">
    <name type="scientific">Nonomuraea recticatena</name>
    <dbReference type="NCBI Taxonomy" id="46178"/>
    <lineage>
        <taxon>Bacteria</taxon>
        <taxon>Bacillati</taxon>
        <taxon>Actinomycetota</taxon>
        <taxon>Actinomycetes</taxon>
        <taxon>Streptosporangiales</taxon>
        <taxon>Streptosporangiaceae</taxon>
        <taxon>Nonomuraea</taxon>
    </lineage>
</organism>
<evidence type="ECO:0000256" key="3">
    <source>
        <dbReference type="ARBA" id="ARBA00023326"/>
    </source>
</evidence>
<evidence type="ECO:0000259" key="4">
    <source>
        <dbReference type="PROSITE" id="PS50853"/>
    </source>
</evidence>
<dbReference type="Gene3D" id="2.60.40.10">
    <property type="entry name" value="Immunoglobulins"/>
    <property type="match status" value="3"/>
</dbReference>
<feature type="domain" description="Fibronectin type-III" evidence="4">
    <location>
        <begin position="207"/>
        <end position="297"/>
    </location>
</feature>